<reference evidence="2 3" key="1">
    <citation type="submission" date="2009-11" db="EMBL/GenBank/DDBJ databases">
        <title>Annotation of Allomyces macrogynus ATCC 38327.</title>
        <authorList>
            <consortium name="The Broad Institute Genome Sequencing Platform"/>
            <person name="Russ C."/>
            <person name="Cuomo C."/>
            <person name="Burger G."/>
            <person name="Gray M.W."/>
            <person name="Holland P.W.H."/>
            <person name="King N."/>
            <person name="Lang F.B.F."/>
            <person name="Roger A.J."/>
            <person name="Ruiz-Trillo I."/>
            <person name="Young S.K."/>
            <person name="Zeng Q."/>
            <person name="Gargeya S."/>
            <person name="Fitzgerald M."/>
            <person name="Haas B."/>
            <person name="Abouelleil A."/>
            <person name="Alvarado L."/>
            <person name="Arachchi H.M."/>
            <person name="Berlin A."/>
            <person name="Chapman S.B."/>
            <person name="Gearin G."/>
            <person name="Goldberg J."/>
            <person name="Griggs A."/>
            <person name="Gujja S."/>
            <person name="Hansen M."/>
            <person name="Heiman D."/>
            <person name="Howarth C."/>
            <person name="Larimer J."/>
            <person name="Lui A."/>
            <person name="MacDonald P.J.P."/>
            <person name="McCowen C."/>
            <person name="Montmayeur A."/>
            <person name="Murphy C."/>
            <person name="Neiman D."/>
            <person name="Pearson M."/>
            <person name="Priest M."/>
            <person name="Roberts A."/>
            <person name="Saif S."/>
            <person name="Shea T."/>
            <person name="Sisk P."/>
            <person name="Stolte C."/>
            <person name="Sykes S."/>
            <person name="Wortman J."/>
            <person name="Nusbaum C."/>
            <person name="Birren B."/>
        </authorList>
    </citation>
    <scope>NUCLEOTIDE SEQUENCE [LARGE SCALE GENOMIC DNA]</scope>
    <source>
        <strain evidence="2 3">ATCC 38327</strain>
    </source>
</reference>
<dbReference type="OrthoDB" id="158672at2759"/>
<dbReference type="Proteomes" id="UP000054350">
    <property type="component" value="Unassembled WGS sequence"/>
</dbReference>
<dbReference type="AlphaFoldDB" id="A0A0L0SW67"/>
<protein>
    <recommendedName>
        <fullName evidence="1">P-type ATPase A domain-containing protein</fullName>
    </recommendedName>
</protein>
<sequence>MFPGDAIVLEARDLFVTQAALTGESVPVEKVPGPRDAASSALEDVVPASAVENNEDVALLDRTTVGFAGTSVVSGMGTALVVATGDHTYVAAMSAKLTEMPGLNAFERGVRRVSYILVPTRKSLTLLEGMCLDTHVTNSSASRSSWPR</sequence>
<dbReference type="Pfam" id="PF00122">
    <property type="entry name" value="E1-E2_ATPase"/>
    <property type="match status" value="1"/>
</dbReference>
<keyword evidence="3" id="KW-1185">Reference proteome</keyword>
<evidence type="ECO:0000313" key="2">
    <source>
        <dbReference type="EMBL" id="KNE66716.1"/>
    </source>
</evidence>
<organism evidence="2 3">
    <name type="scientific">Allomyces macrogynus (strain ATCC 38327)</name>
    <name type="common">Allomyces javanicus var. macrogynus</name>
    <dbReference type="NCBI Taxonomy" id="578462"/>
    <lineage>
        <taxon>Eukaryota</taxon>
        <taxon>Fungi</taxon>
        <taxon>Fungi incertae sedis</taxon>
        <taxon>Blastocladiomycota</taxon>
        <taxon>Blastocladiomycetes</taxon>
        <taxon>Blastocladiales</taxon>
        <taxon>Blastocladiaceae</taxon>
        <taxon>Allomyces</taxon>
    </lineage>
</organism>
<feature type="domain" description="P-type ATPase A" evidence="1">
    <location>
        <begin position="3"/>
        <end position="95"/>
    </location>
</feature>
<dbReference type="EMBL" id="GG745351">
    <property type="protein sequence ID" value="KNE66716.1"/>
    <property type="molecule type" value="Genomic_DNA"/>
</dbReference>
<dbReference type="VEuPathDB" id="FungiDB:AMAG_11214"/>
<dbReference type="InterPro" id="IPR008250">
    <property type="entry name" value="ATPase_P-typ_transduc_dom_A_sf"/>
</dbReference>
<dbReference type="SUPFAM" id="SSF81653">
    <property type="entry name" value="Calcium ATPase, transduction domain A"/>
    <property type="match status" value="1"/>
</dbReference>
<name>A0A0L0SW67_ALLM3</name>
<evidence type="ECO:0000313" key="3">
    <source>
        <dbReference type="Proteomes" id="UP000054350"/>
    </source>
</evidence>
<dbReference type="Gene3D" id="2.70.150.10">
    <property type="entry name" value="Calcium-transporting ATPase, cytoplasmic transduction domain A"/>
    <property type="match status" value="1"/>
</dbReference>
<reference evidence="3" key="2">
    <citation type="submission" date="2009-11" db="EMBL/GenBank/DDBJ databases">
        <title>The Genome Sequence of Allomyces macrogynus strain ATCC 38327.</title>
        <authorList>
            <consortium name="The Broad Institute Genome Sequencing Platform"/>
            <person name="Russ C."/>
            <person name="Cuomo C."/>
            <person name="Shea T."/>
            <person name="Young S.K."/>
            <person name="Zeng Q."/>
            <person name="Koehrsen M."/>
            <person name="Haas B."/>
            <person name="Borodovsky M."/>
            <person name="Guigo R."/>
            <person name="Alvarado L."/>
            <person name="Berlin A."/>
            <person name="Borenstein D."/>
            <person name="Chen Z."/>
            <person name="Engels R."/>
            <person name="Freedman E."/>
            <person name="Gellesch M."/>
            <person name="Goldberg J."/>
            <person name="Griggs A."/>
            <person name="Gujja S."/>
            <person name="Heiman D."/>
            <person name="Hepburn T."/>
            <person name="Howarth C."/>
            <person name="Jen D."/>
            <person name="Larson L."/>
            <person name="Lewis B."/>
            <person name="Mehta T."/>
            <person name="Park D."/>
            <person name="Pearson M."/>
            <person name="Roberts A."/>
            <person name="Saif S."/>
            <person name="Shenoy N."/>
            <person name="Sisk P."/>
            <person name="Stolte C."/>
            <person name="Sykes S."/>
            <person name="Walk T."/>
            <person name="White J."/>
            <person name="Yandava C."/>
            <person name="Burger G."/>
            <person name="Gray M.W."/>
            <person name="Holland P.W.H."/>
            <person name="King N."/>
            <person name="Lang F.B.F."/>
            <person name="Roger A.J."/>
            <person name="Ruiz-Trillo I."/>
            <person name="Lander E."/>
            <person name="Nusbaum C."/>
        </authorList>
    </citation>
    <scope>NUCLEOTIDE SEQUENCE [LARGE SCALE GENOMIC DNA]</scope>
    <source>
        <strain evidence="3">ATCC 38327</strain>
    </source>
</reference>
<evidence type="ECO:0000259" key="1">
    <source>
        <dbReference type="Pfam" id="PF00122"/>
    </source>
</evidence>
<dbReference type="InterPro" id="IPR059000">
    <property type="entry name" value="ATPase_P-type_domA"/>
</dbReference>
<accession>A0A0L0SW67</accession>
<gene>
    <name evidence="2" type="ORF">AMAG_11214</name>
</gene>
<proteinExistence type="predicted"/>